<sequence length="373" mass="40578">MRFTISGLVLLIAGLPACAAGSAEPSDTESLAPAVSQDSRESPDDTADDSPYQLVNEVDWLAEVGSLDEVVQALEPAGFREDGSGAFRTHCLESHIGPDDPLVWPGDPGMSHLHVFFGNPDTDAFTTTTSLQETPSTTCDGVSLNKSGYWVPALFGPSGERIPFIDPLFYYKTGYHVPAEQIEPMPEGLTIIAGDMASSQPQDVEVAKFRCFSWEAPEPQFSSGDPLDHVPYIPECAEGDIVEMRLVFPQCWDGKNITSVDHKSHMAYPIPADAPDVGTGYCPESHPVALPEISYNFGVRVTEETGPSTQWRFITDPIDAKQGGYSFHGDWMNGWDEDTMEQIVSSCLNEKRECMVGLLGDGTRLQPVPLDGD</sequence>
<reference evidence="4 5" key="1">
    <citation type="submission" date="2018-02" db="EMBL/GenBank/DDBJ databases">
        <title>Complete genome of the streamlined marine actinobacterium Pontimonas salivibrio CL-TW6 adapted to coastal planktonic lifestype.</title>
        <authorList>
            <person name="Cho B.C."/>
            <person name="Hardies S.C."/>
            <person name="Jang G.I."/>
            <person name="Hwang C.Y."/>
        </authorList>
    </citation>
    <scope>NUCLEOTIDE SEQUENCE [LARGE SCALE GENOMIC DNA]</scope>
    <source>
        <strain evidence="4 5">CL-TW6</strain>
    </source>
</reference>
<gene>
    <name evidence="4" type="ORF">C3B54_11705</name>
</gene>
<feature type="domain" description="DUF1996" evidence="3">
    <location>
        <begin position="100"/>
        <end position="335"/>
    </location>
</feature>
<dbReference type="Proteomes" id="UP000243077">
    <property type="component" value="Chromosome"/>
</dbReference>
<dbReference type="EMBL" id="CP026923">
    <property type="protein sequence ID" value="AVG23687.1"/>
    <property type="molecule type" value="Genomic_DNA"/>
</dbReference>
<dbReference type="PANTHER" id="PTHR43662:SF3">
    <property type="entry name" value="DOMAIN PROTEIN, PUTATIVE (AFU_ORTHOLOGUE AFUA_6G11970)-RELATED"/>
    <property type="match status" value="1"/>
</dbReference>
<keyword evidence="2" id="KW-0732">Signal</keyword>
<evidence type="ECO:0000259" key="3">
    <source>
        <dbReference type="Pfam" id="PF09362"/>
    </source>
</evidence>
<accession>A0A2L2BPW4</accession>
<evidence type="ECO:0000256" key="1">
    <source>
        <dbReference type="SAM" id="MobiDB-lite"/>
    </source>
</evidence>
<evidence type="ECO:0000256" key="2">
    <source>
        <dbReference type="SAM" id="SignalP"/>
    </source>
</evidence>
<protein>
    <submittedName>
        <fullName evidence="4">DUF1996-like protein</fullName>
    </submittedName>
</protein>
<dbReference type="PANTHER" id="PTHR43662">
    <property type="match status" value="1"/>
</dbReference>
<dbReference type="KEGG" id="psai:C3B54_11705"/>
<feature type="chain" id="PRO_5014817821" evidence="2">
    <location>
        <begin position="20"/>
        <end position="373"/>
    </location>
</feature>
<dbReference type="OrthoDB" id="264773at2"/>
<organism evidence="4 5">
    <name type="scientific">Pontimonas salivibrio</name>
    <dbReference type="NCBI Taxonomy" id="1159327"/>
    <lineage>
        <taxon>Bacteria</taxon>
        <taxon>Bacillati</taxon>
        <taxon>Actinomycetota</taxon>
        <taxon>Actinomycetes</taxon>
        <taxon>Micrococcales</taxon>
        <taxon>Microbacteriaceae</taxon>
        <taxon>Pontimonas</taxon>
    </lineage>
</organism>
<keyword evidence="5" id="KW-1185">Reference proteome</keyword>
<proteinExistence type="predicted"/>
<dbReference type="Pfam" id="PF09362">
    <property type="entry name" value="DUF1996"/>
    <property type="match status" value="1"/>
</dbReference>
<feature type="signal peptide" evidence="2">
    <location>
        <begin position="1"/>
        <end position="19"/>
    </location>
</feature>
<evidence type="ECO:0000313" key="5">
    <source>
        <dbReference type="Proteomes" id="UP000243077"/>
    </source>
</evidence>
<feature type="region of interest" description="Disordered" evidence="1">
    <location>
        <begin position="22"/>
        <end position="50"/>
    </location>
</feature>
<evidence type="ECO:0000313" key="4">
    <source>
        <dbReference type="EMBL" id="AVG23687.1"/>
    </source>
</evidence>
<dbReference type="AlphaFoldDB" id="A0A2L2BPW4"/>
<dbReference type="RefSeq" id="WP_104913261.1">
    <property type="nucleotide sequence ID" value="NZ_CP026923.1"/>
</dbReference>
<name>A0A2L2BPW4_9MICO</name>
<dbReference type="InterPro" id="IPR018535">
    <property type="entry name" value="DUF1996"/>
</dbReference>